<protein>
    <recommendedName>
        <fullName evidence="3">Fibrinogen C-terminal domain-containing protein</fullName>
    </recommendedName>
</protein>
<evidence type="ECO:0008006" key="3">
    <source>
        <dbReference type="Google" id="ProtNLM"/>
    </source>
</evidence>
<dbReference type="Gene3D" id="3.90.215.10">
    <property type="entry name" value="Gamma Fibrinogen, chain A, domain 1"/>
    <property type="match status" value="1"/>
</dbReference>
<dbReference type="Proteomes" id="UP001159427">
    <property type="component" value="Unassembled WGS sequence"/>
</dbReference>
<evidence type="ECO:0000313" key="1">
    <source>
        <dbReference type="EMBL" id="CAH3032421.1"/>
    </source>
</evidence>
<proteinExistence type="predicted"/>
<keyword evidence="2" id="KW-1185">Reference proteome</keyword>
<dbReference type="SUPFAM" id="SSF56496">
    <property type="entry name" value="Fibrinogen C-terminal domain-like"/>
    <property type="match status" value="1"/>
</dbReference>
<comment type="caution">
    <text evidence="1">The sequence shown here is derived from an EMBL/GenBank/DDBJ whole genome shotgun (WGS) entry which is preliminary data.</text>
</comment>
<accession>A0ABN8MQL8</accession>
<sequence length="439" mass="51000">MSWSVGYRGPPHFSKFPFKYNSPVNENAQNWNLYRLSLTRMRSLLARSTHWRATCSYPTHGIDFRDYLRGHFKDFKIVDYIGGGQCKKVEYINIRGHVGKNLTVPFWQFRDQSLHIDSPSTYCQFKAASSGAVSSEDNFGWYYNSRYNPKFRCTKDTKSTTQWWFGAHLYQEKLREVRLDSFLFSRKMRNFVITPGLCHVTLQMSCTGDACPQATGKTTQEVFRPTSCLDYLLRGASKCGIYKLYNSKSGSSFPAYCDLKSEPGTAWTLVMSWSVAYRKLPPFFSFPFKYNSPVNENAQNWNLYRLSLARMRSLQSHSTHWRATCSYPIKGIDFRDYLRGNFKDFNIFDFTGEGKCKKVEYVNIRGHVGLHLTAAFWQSLNKWTLHIDSTWTRCQFKAAKTVAVTQEDNFGWYGTAMNSNFRCTQGTQSTTQWWFGAHL</sequence>
<gene>
    <name evidence="1" type="ORF">PEVE_00038998</name>
</gene>
<name>A0ABN8MQL8_9CNID</name>
<evidence type="ECO:0000313" key="2">
    <source>
        <dbReference type="Proteomes" id="UP001159427"/>
    </source>
</evidence>
<dbReference type="InterPro" id="IPR036056">
    <property type="entry name" value="Fibrinogen-like_C"/>
</dbReference>
<organism evidence="1 2">
    <name type="scientific">Porites evermanni</name>
    <dbReference type="NCBI Taxonomy" id="104178"/>
    <lineage>
        <taxon>Eukaryota</taxon>
        <taxon>Metazoa</taxon>
        <taxon>Cnidaria</taxon>
        <taxon>Anthozoa</taxon>
        <taxon>Hexacorallia</taxon>
        <taxon>Scleractinia</taxon>
        <taxon>Fungiina</taxon>
        <taxon>Poritidae</taxon>
        <taxon>Porites</taxon>
    </lineage>
</organism>
<dbReference type="InterPro" id="IPR014716">
    <property type="entry name" value="Fibrinogen_a/b/g_C_1"/>
</dbReference>
<reference evidence="1 2" key="1">
    <citation type="submission" date="2022-05" db="EMBL/GenBank/DDBJ databases">
        <authorList>
            <consortium name="Genoscope - CEA"/>
            <person name="William W."/>
        </authorList>
    </citation>
    <scope>NUCLEOTIDE SEQUENCE [LARGE SCALE GENOMIC DNA]</scope>
</reference>
<dbReference type="EMBL" id="CALNXI010000678">
    <property type="protein sequence ID" value="CAH3032421.1"/>
    <property type="molecule type" value="Genomic_DNA"/>
</dbReference>